<dbReference type="EMBL" id="JBGNUJ010000013">
    <property type="protein sequence ID" value="KAL3952217.1"/>
    <property type="molecule type" value="Genomic_DNA"/>
</dbReference>
<name>A0ACC4D8R3_PURLI</name>
<dbReference type="Proteomes" id="UP001638806">
    <property type="component" value="Unassembled WGS sequence"/>
</dbReference>
<accession>A0ACC4D8R3</accession>
<evidence type="ECO:0000313" key="1">
    <source>
        <dbReference type="EMBL" id="KAL3952217.1"/>
    </source>
</evidence>
<sequence>MRRPGRAGWPTASHHVTTAPTAEHFETLRNLAQVHLRLAGHSPAAQSRDPKSRDARARRRSLRLAAAAAPWLILRRGVRGAALSFVPVAADNLSKIMREPP</sequence>
<gene>
    <name evidence="1" type="ORF">ACCO45_013934</name>
</gene>
<protein>
    <submittedName>
        <fullName evidence="1">Uncharacterized protein</fullName>
    </submittedName>
</protein>
<organism evidence="1 2">
    <name type="scientific">Purpureocillium lilacinum</name>
    <name type="common">Paecilomyces lilacinus</name>
    <dbReference type="NCBI Taxonomy" id="33203"/>
    <lineage>
        <taxon>Eukaryota</taxon>
        <taxon>Fungi</taxon>
        <taxon>Dikarya</taxon>
        <taxon>Ascomycota</taxon>
        <taxon>Pezizomycotina</taxon>
        <taxon>Sordariomycetes</taxon>
        <taxon>Hypocreomycetidae</taxon>
        <taxon>Hypocreales</taxon>
        <taxon>Ophiocordycipitaceae</taxon>
        <taxon>Purpureocillium</taxon>
    </lineage>
</organism>
<keyword evidence="2" id="KW-1185">Reference proteome</keyword>
<proteinExistence type="predicted"/>
<evidence type="ECO:0000313" key="2">
    <source>
        <dbReference type="Proteomes" id="UP001638806"/>
    </source>
</evidence>
<comment type="caution">
    <text evidence="1">The sequence shown here is derived from an EMBL/GenBank/DDBJ whole genome shotgun (WGS) entry which is preliminary data.</text>
</comment>
<reference evidence="1" key="1">
    <citation type="submission" date="2024-12" db="EMBL/GenBank/DDBJ databases">
        <title>Comparative genomics and development of molecular markers within Purpureocillium lilacinum and among Purpureocillium species.</title>
        <authorList>
            <person name="Yeh Z.-Y."/>
            <person name="Ni N.-T."/>
            <person name="Lo P.-H."/>
            <person name="Mushyakhwo K."/>
            <person name="Lin C.-F."/>
            <person name="Nai Y.-S."/>
        </authorList>
    </citation>
    <scope>NUCLEOTIDE SEQUENCE</scope>
    <source>
        <strain evidence="1">NCHU-NPUST-175</strain>
    </source>
</reference>